<evidence type="ECO:0000256" key="5">
    <source>
        <dbReference type="SAM" id="Phobius"/>
    </source>
</evidence>
<evidence type="ECO:0000256" key="4">
    <source>
        <dbReference type="SAM" id="MobiDB-lite"/>
    </source>
</evidence>
<proteinExistence type="predicted"/>
<keyword evidence="5" id="KW-0812">Transmembrane</keyword>
<dbReference type="Proteomes" id="UP001652582">
    <property type="component" value="Chromosome 14"/>
</dbReference>
<feature type="domain" description="Protein kinase" evidence="6">
    <location>
        <begin position="466"/>
        <end position="796"/>
    </location>
</feature>
<dbReference type="PANTHER" id="PTHR24416">
    <property type="entry name" value="TYROSINE-PROTEIN KINASE RECEPTOR"/>
    <property type="match status" value="1"/>
</dbReference>
<accession>A0ABM3LR22</accession>
<dbReference type="GeneID" id="112048766"/>
<dbReference type="CDD" id="cd00192">
    <property type="entry name" value="PTKc"/>
    <property type="match status" value="1"/>
</dbReference>
<protein>
    <submittedName>
        <fullName evidence="8">Proto-oncogene tyrosine-protein kinase receptor Ret-like</fullName>
    </submittedName>
</protein>
<dbReference type="SMART" id="SM00219">
    <property type="entry name" value="TyrKc"/>
    <property type="match status" value="1"/>
</dbReference>
<dbReference type="Gene3D" id="3.30.200.20">
    <property type="entry name" value="Phosphorylase Kinase, domain 1"/>
    <property type="match status" value="1"/>
</dbReference>
<evidence type="ECO:0000256" key="3">
    <source>
        <dbReference type="PROSITE-ProRule" id="PRU10141"/>
    </source>
</evidence>
<dbReference type="InterPro" id="IPR020635">
    <property type="entry name" value="Tyr_kinase_cat_dom"/>
</dbReference>
<evidence type="ECO:0000313" key="7">
    <source>
        <dbReference type="Proteomes" id="UP001652582"/>
    </source>
</evidence>
<keyword evidence="5" id="KW-1133">Transmembrane helix</keyword>
<dbReference type="InterPro" id="IPR000719">
    <property type="entry name" value="Prot_kinase_dom"/>
</dbReference>
<keyword evidence="3" id="KW-0067">ATP-binding</keyword>
<dbReference type="InterPro" id="IPR017441">
    <property type="entry name" value="Protein_kinase_ATP_BS"/>
</dbReference>
<keyword evidence="5" id="KW-0472">Membrane</keyword>
<dbReference type="InterPro" id="IPR050122">
    <property type="entry name" value="RTK"/>
</dbReference>
<dbReference type="SUPFAM" id="SSF56112">
    <property type="entry name" value="Protein kinase-like (PK-like)"/>
    <property type="match status" value="1"/>
</dbReference>
<keyword evidence="7" id="KW-1185">Reference proteome</keyword>
<dbReference type="InterPro" id="IPR008266">
    <property type="entry name" value="Tyr_kinase_AS"/>
</dbReference>
<dbReference type="InterPro" id="IPR011009">
    <property type="entry name" value="Kinase-like_dom_sf"/>
</dbReference>
<dbReference type="PROSITE" id="PS00109">
    <property type="entry name" value="PROTEIN_KINASE_TYR"/>
    <property type="match status" value="1"/>
</dbReference>
<reference evidence="8" key="1">
    <citation type="submission" date="2025-08" db="UniProtKB">
        <authorList>
            <consortium name="RefSeq"/>
        </authorList>
    </citation>
    <scope>IDENTIFICATION</scope>
</reference>
<feature type="region of interest" description="Disordered" evidence="4">
    <location>
        <begin position="576"/>
        <end position="597"/>
    </location>
</feature>
<dbReference type="Gene3D" id="1.10.510.10">
    <property type="entry name" value="Transferase(Phosphotransferase) domain 1"/>
    <property type="match status" value="1"/>
</dbReference>
<dbReference type="PROSITE" id="PS00107">
    <property type="entry name" value="PROTEIN_KINASE_ATP"/>
    <property type="match status" value="1"/>
</dbReference>
<evidence type="ECO:0000256" key="2">
    <source>
        <dbReference type="ARBA" id="ARBA00051243"/>
    </source>
</evidence>
<name>A0ABM3LR22_BICAN</name>
<feature type="transmembrane region" description="Helical" evidence="5">
    <location>
        <begin position="374"/>
        <end position="393"/>
    </location>
</feature>
<keyword evidence="3" id="KW-0547">Nucleotide-binding</keyword>
<comment type="catalytic activity">
    <reaction evidence="2">
        <text>L-tyrosyl-[protein] + ATP = O-phospho-L-tyrosyl-[protein] + ADP + H(+)</text>
        <dbReference type="Rhea" id="RHEA:10596"/>
        <dbReference type="Rhea" id="RHEA-COMP:10136"/>
        <dbReference type="Rhea" id="RHEA-COMP:20101"/>
        <dbReference type="ChEBI" id="CHEBI:15378"/>
        <dbReference type="ChEBI" id="CHEBI:30616"/>
        <dbReference type="ChEBI" id="CHEBI:46858"/>
        <dbReference type="ChEBI" id="CHEBI:61978"/>
        <dbReference type="ChEBI" id="CHEBI:456216"/>
        <dbReference type="EC" id="2.7.10.1"/>
    </reaction>
</comment>
<sequence>MLTVPRIAKSESSFTGVNTLIREYYGRTTTEKLGTEDVYTEPSWISDPIVDSSKHTERVHTTVEYRTSAKLINISDDPQLKPPVESVQFAAKPEGLRVTPLPLVGSDHELFFNVTWDPPKEPTVMAYSLEVHSDTNTVDCNMVNFCYEANIPGDSLWSVIPSSPSIDADGCALRPGCAYLVKLIPVPGDVTTAAELRVELDECVEGVCSCGHSPRLPTPLVAANTMSIHGDIFVNVSWSLPLPTEPLRLPPRLMKRYYYVSLAKEIISGHDYPHIIVTRRYDAYGFVVIPDFSQWRLLPITDRSVERGGERSGERSGQKVGAARGIVLDVKLKARVSLVDERGCMGPTGNATAYDPFEQRNEIPDPVPGFQFQALWAVFGGACVLAMVVILAFSARAVKRVLKEFRPAPASASLQPLRPRPNWFALDTNGEPSALHRVQESPLYIHKEFKAEGVKTDEWEVSPARVHMGPLIGSGAFGRVHVAQLDVPGGETITVAAKMLSDDASEEEMQDFMREIAMLKHVGYHKHVIRLVACCTLRPPLLALLEHAPRGDLLSLLRRARGKRNIDVQRIQEVVSDPEGNGRPSEADTEYTNLSDSDPEQVLSCGSIENKLYMNADQSSKDHYVAEPALQLDGATMREYALQVALGMRHLEARGITHRDLAARNILVDGAGLLKVADFGLSRSGVYVIHSKSKPVPLRWLAPEAIFNAKYCSASDVWAFAVLLWEIATLGGFPYADLSNQHIPQFLTTGGRLPKPIRASPSLYQLMTECWSDNAQDRPTFAKIVDKLTVQIQLYVDLDCVFPPIEDRLTSDFEFTDNDHIDR</sequence>
<evidence type="ECO:0000256" key="1">
    <source>
        <dbReference type="ARBA" id="ARBA00004167"/>
    </source>
</evidence>
<dbReference type="InterPro" id="IPR001245">
    <property type="entry name" value="Ser-Thr/Tyr_kinase_cat_dom"/>
</dbReference>
<evidence type="ECO:0000313" key="8">
    <source>
        <dbReference type="RefSeq" id="XP_052741513.1"/>
    </source>
</evidence>
<comment type="subcellular location">
    <subcellularLocation>
        <location evidence="1">Membrane</location>
        <topology evidence="1">Single-pass membrane protein</topology>
    </subcellularLocation>
</comment>
<dbReference type="RefSeq" id="XP_052741513.1">
    <property type="nucleotide sequence ID" value="XM_052885553.1"/>
</dbReference>
<dbReference type="PANTHER" id="PTHR24416:SF594">
    <property type="entry name" value="PROTEIN KINASE DOMAIN-CONTAINING PROTEIN"/>
    <property type="match status" value="1"/>
</dbReference>
<dbReference type="Pfam" id="PF07714">
    <property type="entry name" value="PK_Tyr_Ser-Thr"/>
    <property type="match status" value="1"/>
</dbReference>
<organism evidence="7 8">
    <name type="scientific">Bicyclus anynana</name>
    <name type="common">Squinting bush brown butterfly</name>
    <dbReference type="NCBI Taxonomy" id="110368"/>
    <lineage>
        <taxon>Eukaryota</taxon>
        <taxon>Metazoa</taxon>
        <taxon>Ecdysozoa</taxon>
        <taxon>Arthropoda</taxon>
        <taxon>Hexapoda</taxon>
        <taxon>Insecta</taxon>
        <taxon>Pterygota</taxon>
        <taxon>Neoptera</taxon>
        <taxon>Endopterygota</taxon>
        <taxon>Lepidoptera</taxon>
        <taxon>Glossata</taxon>
        <taxon>Ditrysia</taxon>
        <taxon>Papilionoidea</taxon>
        <taxon>Nymphalidae</taxon>
        <taxon>Satyrinae</taxon>
        <taxon>Satyrini</taxon>
        <taxon>Mycalesina</taxon>
        <taxon>Bicyclus</taxon>
    </lineage>
</organism>
<gene>
    <name evidence="8" type="primary">LOC112048766</name>
</gene>
<dbReference type="PROSITE" id="PS50011">
    <property type="entry name" value="PROTEIN_KINASE_DOM"/>
    <property type="match status" value="1"/>
</dbReference>
<feature type="binding site" evidence="3">
    <location>
        <position position="498"/>
    </location>
    <ligand>
        <name>ATP</name>
        <dbReference type="ChEBI" id="CHEBI:30616"/>
    </ligand>
</feature>
<evidence type="ECO:0000259" key="6">
    <source>
        <dbReference type="PROSITE" id="PS50011"/>
    </source>
</evidence>